<keyword evidence="7" id="KW-1185">Reference proteome</keyword>
<dbReference type="InterPro" id="IPR027417">
    <property type="entry name" value="P-loop_NTPase"/>
</dbReference>
<dbReference type="FunFam" id="3.40.50.300:FF:001129">
    <property type="entry name" value="ras-related protein Rab-44 isoform X2"/>
    <property type="match status" value="1"/>
</dbReference>
<evidence type="ECO:0000313" key="7">
    <source>
        <dbReference type="Proteomes" id="UP001432322"/>
    </source>
</evidence>
<comment type="caution">
    <text evidence="6">The sequence shown here is derived from an EMBL/GenBank/DDBJ whole genome shotgun (WGS) entry which is preliminary data.</text>
</comment>
<sequence length="226" mass="25394">LHSIVVRTPATMDPPLRKKSSMNNMPCDYSFTVMLLGDSCTGKTCILVRFKDGTFLNNNFISTVGIDYRNKMIPVDGKQVKLQIFDTAGQERFRSVTSAYYRDADALLLVFDVANRLSFENIRNWLGQIKDFAKDNVMVTLVGNKCDLASQRKISVKEAQELAAFYQIPYLETSAKTGQRINEAFILTARRLIQQSQGKSGEKQSQVVDLVTSDKTWGQTCCYASS</sequence>
<dbReference type="InterPro" id="IPR005225">
    <property type="entry name" value="Small_GTP-bd"/>
</dbReference>
<dbReference type="SMART" id="SM00175">
    <property type="entry name" value="RAB"/>
    <property type="match status" value="1"/>
</dbReference>
<proteinExistence type="inferred from homology"/>
<keyword evidence="3" id="KW-0342">GTP-binding</keyword>
<evidence type="ECO:0000313" key="6">
    <source>
        <dbReference type="EMBL" id="GMT36746.1"/>
    </source>
</evidence>
<dbReference type="Gene3D" id="3.40.50.300">
    <property type="entry name" value="P-loop containing nucleotide triphosphate hydrolases"/>
    <property type="match status" value="1"/>
</dbReference>
<evidence type="ECO:0000256" key="1">
    <source>
        <dbReference type="ARBA" id="ARBA00006270"/>
    </source>
</evidence>
<dbReference type="InterPro" id="IPR050305">
    <property type="entry name" value="Small_GTPase_Rab"/>
</dbReference>
<dbReference type="SMART" id="SM00173">
    <property type="entry name" value="RAS"/>
    <property type="match status" value="1"/>
</dbReference>
<keyword evidence="4" id="KW-0449">Lipoprotein</keyword>
<feature type="non-terminal residue" evidence="6">
    <location>
        <position position="1"/>
    </location>
</feature>
<dbReference type="AlphaFoldDB" id="A0AAV5WXD4"/>
<gene>
    <name evidence="6" type="ORF">PFISCL1PPCAC_28043</name>
</gene>
<dbReference type="Proteomes" id="UP001432322">
    <property type="component" value="Unassembled WGS sequence"/>
</dbReference>
<dbReference type="PROSITE" id="PS51417">
    <property type="entry name" value="ARF"/>
    <property type="match status" value="1"/>
</dbReference>
<evidence type="ECO:0000256" key="4">
    <source>
        <dbReference type="ARBA" id="ARBA00023288"/>
    </source>
</evidence>
<reference evidence="6" key="1">
    <citation type="submission" date="2023-10" db="EMBL/GenBank/DDBJ databases">
        <title>Genome assembly of Pristionchus species.</title>
        <authorList>
            <person name="Yoshida K."/>
            <person name="Sommer R.J."/>
        </authorList>
    </citation>
    <scope>NUCLEOTIDE SEQUENCE</scope>
    <source>
        <strain evidence="6">RS5133</strain>
    </source>
</reference>
<dbReference type="SUPFAM" id="SSF52540">
    <property type="entry name" value="P-loop containing nucleoside triphosphate hydrolases"/>
    <property type="match status" value="1"/>
</dbReference>
<dbReference type="SMART" id="SM00176">
    <property type="entry name" value="RAN"/>
    <property type="match status" value="1"/>
</dbReference>
<keyword evidence="5" id="KW-0636">Prenylation</keyword>
<protein>
    <recommendedName>
        <fullName evidence="8">Rab-37</fullName>
    </recommendedName>
</protein>
<dbReference type="EMBL" id="BTSY01000007">
    <property type="protein sequence ID" value="GMT36746.1"/>
    <property type="molecule type" value="Genomic_DNA"/>
</dbReference>
<evidence type="ECO:0008006" key="8">
    <source>
        <dbReference type="Google" id="ProtNLM"/>
    </source>
</evidence>
<dbReference type="PROSITE" id="PS51419">
    <property type="entry name" value="RAB"/>
    <property type="match status" value="1"/>
</dbReference>
<keyword evidence="2" id="KW-0547">Nucleotide-binding</keyword>
<accession>A0AAV5WXD4</accession>
<dbReference type="InterPro" id="IPR001806">
    <property type="entry name" value="Small_GTPase"/>
</dbReference>
<dbReference type="GO" id="GO:0003924">
    <property type="term" value="F:GTPase activity"/>
    <property type="evidence" value="ECO:0007669"/>
    <property type="project" value="InterPro"/>
</dbReference>
<dbReference type="NCBIfam" id="TIGR00231">
    <property type="entry name" value="small_GTP"/>
    <property type="match status" value="1"/>
</dbReference>
<dbReference type="CDD" id="cd00154">
    <property type="entry name" value="Rab"/>
    <property type="match status" value="1"/>
</dbReference>
<organism evidence="6 7">
    <name type="scientific">Pristionchus fissidentatus</name>
    <dbReference type="NCBI Taxonomy" id="1538716"/>
    <lineage>
        <taxon>Eukaryota</taxon>
        <taxon>Metazoa</taxon>
        <taxon>Ecdysozoa</taxon>
        <taxon>Nematoda</taxon>
        <taxon>Chromadorea</taxon>
        <taxon>Rhabditida</taxon>
        <taxon>Rhabditina</taxon>
        <taxon>Diplogasteromorpha</taxon>
        <taxon>Diplogasteroidea</taxon>
        <taxon>Neodiplogasteridae</taxon>
        <taxon>Pristionchus</taxon>
    </lineage>
</organism>
<dbReference type="SMART" id="SM00177">
    <property type="entry name" value="ARF"/>
    <property type="match status" value="1"/>
</dbReference>
<dbReference type="PRINTS" id="PR00449">
    <property type="entry name" value="RASTRNSFRMNG"/>
</dbReference>
<dbReference type="PROSITE" id="PS51421">
    <property type="entry name" value="RAS"/>
    <property type="match status" value="1"/>
</dbReference>
<evidence type="ECO:0000256" key="3">
    <source>
        <dbReference type="ARBA" id="ARBA00023134"/>
    </source>
</evidence>
<evidence type="ECO:0000256" key="5">
    <source>
        <dbReference type="ARBA" id="ARBA00023289"/>
    </source>
</evidence>
<dbReference type="PANTHER" id="PTHR47980">
    <property type="entry name" value="LD44762P"/>
    <property type="match status" value="1"/>
</dbReference>
<comment type="similarity">
    <text evidence="1">Belongs to the small GTPase superfamily. Rab family.</text>
</comment>
<dbReference type="GO" id="GO:0005525">
    <property type="term" value="F:GTP binding"/>
    <property type="evidence" value="ECO:0007669"/>
    <property type="project" value="UniProtKB-KW"/>
</dbReference>
<name>A0AAV5WXD4_9BILA</name>
<evidence type="ECO:0000256" key="2">
    <source>
        <dbReference type="ARBA" id="ARBA00022741"/>
    </source>
</evidence>
<dbReference type="Pfam" id="PF00071">
    <property type="entry name" value="Ras"/>
    <property type="match status" value="1"/>
</dbReference>
<dbReference type="PROSITE" id="PS51420">
    <property type="entry name" value="RHO"/>
    <property type="match status" value="1"/>
</dbReference>
<dbReference type="SMART" id="SM00174">
    <property type="entry name" value="RHO"/>
    <property type="match status" value="1"/>
</dbReference>